<dbReference type="PANTHER" id="PTHR44846">
    <property type="entry name" value="MANNOSYL-D-GLYCERATE TRANSPORT/METABOLISM SYSTEM REPRESSOR MNGR-RELATED"/>
    <property type="match status" value="1"/>
</dbReference>
<name>A0A059FZ05_9PROT</name>
<dbReference type="SUPFAM" id="SSF64288">
    <property type="entry name" value="Chorismate lyase-like"/>
    <property type="match status" value="1"/>
</dbReference>
<protein>
    <submittedName>
        <fullName evidence="5">GntR family transcriptional regulator</fullName>
    </submittedName>
</protein>
<dbReference type="Pfam" id="PF00392">
    <property type="entry name" value="GntR"/>
    <property type="match status" value="1"/>
</dbReference>
<proteinExistence type="predicted"/>
<dbReference type="PRINTS" id="PR00035">
    <property type="entry name" value="HTHGNTR"/>
</dbReference>
<dbReference type="Gene3D" id="3.40.1410.10">
    <property type="entry name" value="Chorismate lyase-like"/>
    <property type="match status" value="1"/>
</dbReference>
<dbReference type="AlphaFoldDB" id="A0A059FZ05"/>
<dbReference type="GO" id="GO:0045892">
    <property type="term" value="P:negative regulation of DNA-templated transcription"/>
    <property type="evidence" value="ECO:0007669"/>
    <property type="project" value="TreeGrafter"/>
</dbReference>
<dbReference type="InterPro" id="IPR000524">
    <property type="entry name" value="Tscrpt_reg_HTH_GntR"/>
</dbReference>
<sequence length="265" mass="28978">MAADSSLSLTADLIDETAGAPLYQQIYDLLRAKIVSGELGLNTRLPAEQELTEMLGVSRITVKRALNELAVAGFVRRQRGIGTVITFDAAAPTVKGSFENLIDGLTRMGVETQVQLLDCTMATASPAICDTLELPHGSSVQRIVRLRRLGGEPFSYLITYIPEDVAEGYSEDELATESLIKLLEKAGHAPVEADQTIMAEAAEAAVAANLGIAPGSPLLRIHRVMRDKSGRPVQDITAHYRSDRFQYHMRLTRNTARQKDWKTDS</sequence>
<accession>A0A059FZ05</accession>
<dbReference type="Pfam" id="PF07702">
    <property type="entry name" value="UTRA"/>
    <property type="match status" value="1"/>
</dbReference>
<dbReference type="SMART" id="SM00866">
    <property type="entry name" value="UTRA"/>
    <property type="match status" value="1"/>
</dbReference>
<keyword evidence="6" id="KW-1185">Reference proteome</keyword>
<gene>
    <name evidence="5" type="ORF">HHI_04142</name>
</gene>
<dbReference type="RefSeq" id="WP_011646132.1">
    <property type="nucleotide sequence ID" value="NZ_ARYI01000002.1"/>
</dbReference>
<dbReference type="Gene3D" id="1.10.10.10">
    <property type="entry name" value="Winged helix-like DNA-binding domain superfamily/Winged helix DNA-binding domain"/>
    <property type="match status" value="1"/>
</dbReference>
<dbReference type="GO" id="GO:0003677">
    <property type="term" value="F:DNA binding"/>
    <property type="evidence" value="ECO:0007669"/>
    <property type="project" value="UniProtKB-KW"/>
</dbReference>
<dbReference type="PANTHER" id="PTHR44846:SF1">
    <property type="entry name" value="MANNOSYL-D-GLYCERATE TRANSPORT_METABOLISM SYSTEM REPRESSOR MNGR-RELATED"/>
    <property type="match status" value="1"/>
</dbReference>
<evidence type="ECO:0000256" key="2">
    <source>
        <dbReference type="ARBA" id="ARBA00023125"/>
    </source>
</evidence>
<dbReference type="Proteomes" id="UP000025061">
    <property type="component" value="Unassembled WGS sequence"/>
</dbReference>
<keyword evidence="3" id="KW-0804">Transcription</keyword>
<reference evidence="5 6" key="1">
    <citation type="submission" date="2013-04" db="EMBL/GenBank/DDBJ databases">
        <title>Hyphomonas hirschiana VP5 Genome Sequencing.</title>
        <authorList>
            <person name="Lai Q."/>
            <person name="Shao Z."/>
        </authorList>
    </citation>
    <scope>NUCLEOTIDE SEQUENCE [LARGE SCALE GENOMIC DNA]</scope>
    <source>
        <strain evidence="5 6">VP5</strain>
    </source>
</reference>
<dbReference type="EMBL" id="ARYI01000002">
    <property type="protein sequence ID" value="KCZ95933.1"/>
    <property type="molecule type" value="Genomic_DNA"/>
</dbReference>
<dbReference type="InterPro" id="IPR036390">
    <property type="entry name" value="WH_DNA-bd_sf"/>
</dbReference>
<dbReference type="SMART" id="SM00345">
    <property type="entry name" value="HTH_GNTR"/>
    <property type="match status" value="1"/>
</dbReference>
<dbReference type="InterPro" id="IPR036388">
    <property type="entry name" value="WH-like_DNA-bd_sf"/>
</dbReference>
<dbReference type="PROSITE" id="PS50949">
    <property type="entry name" value="HTH_GNTR"/>
    <property type="match status" value="1"/>
</dbReference>
<evidence type="ECO:0000313" key="5">
    <source>
        <dbReference type="EMBL" id="KCZ95933.1"/>
    </source>
</evidence>
<dbReference type="OrthoDB" id="7173258at2"/>
<evidence type="ECO:0000256" key="1">
    <source>
        <dbReference type="ARBA" id="ARBA00023015"/>
    </source>
</evidence>
<dbReference type="CDD" id="cd07377">
    <property type="entry name" value="WHTH_GntR"/>
    <property type="match status" value="1"/>
</dbReference>
<evidence type="ECO:0000256" key="3">
    <source>
        <dbReference type="ARBA" id="ARBA00023163"/>
    </source>
</evidence>
<keyword evidence="2" id="KW-0238">DNA-binding</keyword>
<organism evidence="5 6">
    <name type="scientific">Hyphomonas hirschiana VP5</name>
    <dbReference type="NCBI Taxonomy" id="1280951"/>
    <lineage>
        <taxon>Bacteria</taxon>
        <taxon>Pseudomonadati</taxon>
        <taxon>Pseudomonadota</taxon>
        <taxon>Alphaproteobacteria</taxon>
        <taxon>Hyphomonadales</taxon>
        <taxon>Hyphomonadaceae</taxon>
        <taxon>Hyphomonas</taxon>
    </lineage>
</organism>
<evidence type="ECO:0000313" key="6">
    <source>
        <dbReference type="Proteomes" id="UP000025061"/>
    </source>
</evidence>
<dbReference type="InterPro" id="IPR028978">
    <property type="entry name" value="Chorismate_lyase_/UTRA_dom_sf"/>
</dbReference>
<dbReference type="InterPro" id="IPR011663">
    <property type="entry name" value="UTRA"/>
</dbReference>
<dbReference type="SUPFAM" id="SSF46785">
    <property type="entry name" value="Winged helix' DNA-binding domain"/>
    <property type="match status" value="1"/>
</dbReference>
<keyword evidence="1" id="KW-0805">Transcription regulation</keyword>
<evidence type="ECO:0000259" key="4">
    <source>
        <dbReference type="PROSITE" id="PS50949"/>
    </source>
</evidence>
<feature type="domain" description="HTH gntR-type" evidence="4">
    <location>
        <begin position="20"/>
        <end position="88"/>
    </location>
</feature>
<dbReference type="GO" id="GO:0003700">
    <property type="term" value="F:DNA-binding transcription factor activity"/>
    <property type="evidence" value="ECO:0007669"/>
    <property type="project" value="InterPro"/>
</dbReference>
<dbReference type="PATRIC" id="fig|1280951.3.peg.845"/>
<dbReference type="InterPro" id="IPR050679">
    <property type="entry name" value="Bact_HTH_transcr_reg"/>
</dbReference>
<comment type="caution">
    <text evidence="5">The sequence shown here is derived from an EMBL/GenBank/DDBJ whole genome shotgun (WGS) entry which is preliminary data.</text>
</comment>